<sequence length="86" mass="9432">MAMSSFNATMEYGPRPGVRDCPVSSETEQLLVKSGGAMGFLTRRRLAARSRPSTAAARDELLSSPRSRPLLPIESRVAVSVFHWLL</sequence>
<organism evidence="1 2">
    <name type="scientific">Zizania palustris</name>
    <name type="common">Northern wild rice</name>
    <dbReference type="NCBI Taxonomy" id="103762"/>
    <lineage>
        <taxon>Eukaryota</taxon>
        <taxon>Viridiplantae</taxon>
        <taxon>Streptophyta</taxon>
        <taxon>Embryophyta</taxon>
        <taxon>Tracheophyta</taxon>
        <taxon>Spermatophyta</taxon>
        <taxon>Magnoliopsida</taxon>
        <taxon>Liliopsida</taxon>
        <taxon>Poales</taxon>
        <taxon>Poaceae</taxon>
        <taxon>BOP clade</taxon>
        <taxon>Oryzoideae</taxon>
        <taxon>Oryzeae</taxon>
        <taxon>Zizaniinae</taxon>
        <taxon>Zizania</taxon>
    </lineage>
</organism>
<dbReference type="EMBL" id="JAAALK010000286">
    <property type="protein sequence ID" value="KAG8062283.1"/>
    <property type="molecule type" value="Genomic_DNA"/>
</dbReference>
<proteinExistence type="predicted"/>
<dbReference type="AlphaFoldDB" id="A0A8J5VX23"/>
<keyword evidence="2" id="KW-1185">Reference proteome</keyword>
<gene>
    <name evidence="1" type="ORF">GUJ93_ZPchr0003g17792</name>
</gene>
<reference evidence="1" key="2">
    <citation type="submission" date="2021-02" db="EMBL/GenBank/DDBJ databases">
        <authorList>
            <person name="Kimball J.A."/>
            <person name="Haas M.W."/>
            <person name="Macchietto M."/>
            <person name="Kono T."/>
            <person name="Duquette J."/>
            <person name="Shao M."/>
        </authorList>
    </citation>
    <scope>NUCLEOTIDE SEQUENCE</scope>
    <source>
        <tissue evidence="1">Fresh leaf tissue</tissue>
    </source>
</reference>
<evidence type="ECO:0000313" key="1">
    <source>
        <dbReference type="EMBL" id="KAG8062283.1"/>
    </source>
</evidence>
<reference evidence="1" key="1">
    <citation type="journal article" date="2021" name="bioRxiv">
        <title>Whole Genome Assembly and Annotation of Northern Wild Rice, Zizania palustris L., Supports a Whole Genome Duplication in the Zizania Genus.</title>
        <authorList>
            <person name="Haas M."/>
            <person name="Kono T."/>
            <person name="Macchietto M."/>
            <person name="Millas R."/>
            <person name="McGilp L."/>
            <person name="Shao M."/>
            <person name="Duquette J."/>
            <person name="Hirsch C.N."/>
            <person name="Kimball J."/>
        </authorList>
    </citation>
    <scope>NUCLEOTIDE SEQUENCE</scope>
    <source>
        <tissue evidence="1">Fresh leaf tissue</tissue>
    </source>
</reference>
<accession>A0A8J5VX23</accession>
<comment type="caution">
    <text evidence="1">The sequence shown here is derived from an EMBL/GenBank/DDBJ whole genome shotgun (WGS) entry which is preliminary data.</text>
</comment>
<name>A0A8J5VX23_ZIZPA</name>
<protein>
    <submittedName>
        <fullName evidence="1">Uncharacterized protein</fullName>
    </submittedName>
</protein>
<dbReference type="Proteomes" id="UP000729402">
    <property type="component" value="Unassembled WGS sequence"/>
</dbReference>
<evidence type="ECO:0000313" key="2">
    <source>
        <dbReference type="Proteomes" id="UP000729402"/>
    </source>
</evidence>